<dbReference type="Pfam" id="PF12118">
    <property type="entry name" value="SprA-related"/>
    <property type="match status" value="1"/>
</dbReference>
<organism evidence="2 3">
    <name type="scientific">Magnetospirillum gryphiswaldense (strain DSM 6361 / JCM 21280 / NBRC 15271 / MSR-1)</name>
    <dbReference type="NCBI Taxonomy" id="431944"/>
    <lineage>
        <taxon>Bacteria</taxon>
        <taxon>Pseudomonadati</taxon>
        <taxon>Pseudomonadota</taxon>
        <taxon>Alphaproteobacteria</taxon>
        <taxon>Rhodospirillales</taxon>
        <taxon>Rhodospirillaceae</taxon>
        <taxon>Magnetospirillum</taxon>
    </lineage>
</organism>
<evidence type="ECO:0000313" key="3">
    <source>
        <dbReference type="Proteomes" id="UP000018922"/>
    </source>
</evidence>
<dbReference type="EMBL" id="HG794546">
    <property type="protein sequence ID" value="CDK98330.1"/>
    <property type="molecule type" value="Genomic_DNA"/>
</dbReference>
<name>V6EYK7_MAGGM</name>
<reference evidence="2 3" key="1">
    <citation type="journal article" date="2014" name="Genome Announc.">
        <title>Complete genome sequence of Magnetospirillum gryphiswaldense MSR-1.</title>
        <authorList>
            <person name="Wang X."/>
            <person name="Wang Q."/>
            <person name="Zhang W."/>
            <person name="Wang Y."/>
            <person name="Li L."/>
            <person name="Wen T."/>
            <person name="Zhang T."/>
            <person name="Zhang Y."/>
            <person name="Xu J."/>
            <person name="Hu J."/>
            <person name="Li S."/>
            <person name="Liu L."/>
            <person name="Liu J."/>
            <person name="Jiang W."/>
            <person name="Tian J."/>
            <person name="Li Y."/>
            <person name="Schuler D."/>
            <person name="Wang L."/>
            <person name="Li J."/>
        </authorList>
    </citation>
    <scope>NUCLEOTIDE SEQUENCE [LARGE SCALE GENOMIC DNA]</scope>
    <source>
        <strain evidence="3">DSM 6361 / JCM 21280 / NBRC 15271 / MSR-1</strain>
    </source>
</reference>
<dbReference type="KEGG" id="mgy:MGMSRv2__1115"/>
<sequence>MSAIGSVIATPHGPARILTIMPGVQTEAGQQVSRVLTTPLSQAGTQAAGEGDLSQTERQQLKQLQDADRAVKTEERHHAAIAGAYGGAPQYQYVQGPDGKYYAVAGKVEVGAPANASDEETARAHKAIAAAATSVASPSSADYTAAAQASRQASEAYGRFTAGDGRGSLFDFSG</sequence>
<proteinExistence type="predicted"/>
<gene>
    <name evidence="2" type="ordered locus">MGMSRv2__1115</name>
</gene>
<protein>
    <recommendedName>
        <fullName evidence="4">SrpA-related protein</fullName>
    </recommendedName>
</protein>
<evidence type="ECO:0008006" key="4">
    <source>
        <dbReference type="Google" id="ProtNLM"/>
    </source>
</evidence>
<dbReference type="STRING" id="1430440.MGMSRv2__1115"/>
<feature type="region of interest" description="Disordered" evidence="1">
    <location>
        <begin position="39"/>
        <end position="58"/>
    </location>
</feature>
<evidence type="ECO:0000313" key="2">
    <source>
        <dbReference type="EMBL" id="CDK98330.1"/>
    </source>
</evidence>
<dbReference type="eggNOG" id="COG3064">
    <property type="taxonomic scope" value="Bacteria"/>
</dbReference>
<keyword evidence="3" id="KW-1185">Reference proteome</keyword>
<dbReference type="Proteomes" id="UP000018922">
    <property type="component" value="Chromosome I"/>
</dbReference>
<dbReference type="InterPro" id="IPR021973">
    <property type="entry name" value="SprA-related"/>
</dbReference>
<evidence type="ECO:0000256" key="1">
    <source>
        <dbReference type="SAM" id="MobiDB-lite"/>
    </source>
</evidence>
<dbReference type="HOGENOM" id="CLU_1538239_0_0_5"/>
<accession>V6EYK7</accession>
<dbReference type="AlphaFoldDB" id="V6EYK7"/>